<evidence type="ECO:0008006" key="4">
    <source>
        <dbReference type="Google" id="ProtNLM"/>
    </source>
</evidence>
<feature type="transmembrane region" description="Helical" evidence="1">
    <location>
        <begin position="148"/>
        <end position="170"/>
    </location>
</feature>
<proteinExistence type="predicted"/>
<feature type="transmembrane region" description="Helical" evidence="1">
    <location>
        <begin position="224"/>
        <end position="243"/>
    </location>
</feature>
<feature type="transmembrane region" description="Helical" evidence="1">
    <location>
        <begin position="79"/>
        <end position="102"/>
    </location>
</feature>
<sequence length="441" mass="45717">MPGKHLARWTLSWFASALLCLVLALALALVAAPAPGEWRRGVGLALLHLAAIGWLSQAMIGALIQFLPVLLARPLLWPGLSLAALLLTGPGAGLLALGFLGLEGWPPGLTLLAVAPLPLGLAFLLVMTLAAGPLVAARGWRDATGRMVILALVALGLAWLGGAGMARMLAGAGGFTLPADLLPFHVTLGAAGWLGLAAMGVSYRLFAMFLLAPDPTGPLRPATALLALLMIAALALGMARGAAGGAASPALAAMAAAAAVALLYLADLSRLWRSRNRPRPEVNMRMSRPSLCFLALAAGLAPFAIRQGGALAEAAVFAALIGWLSTLTLAQMVKIVSFLTWIQIFAPRIGRGPLPLVQDLVDEPAARRWLLLWLAGAALGTLALLAGQPAAFRAAIACLLIAALGLLRLLWQIRRLARLAPGRHPGPLPPLFLPPQTKAQP</sequence>
<accession>A0A418ZU32</accession>
<feature type="transmembrane region" description="Helical" evidence="1">
    <location>
        <begin position="249"/>
        <end position="266"/>
    </location>
</feature>
<evidence type="ECO:0000313" key="3">
    <source>
        <dbReference type="Proteomes" id="UP000283587"/>
    </source>
</evidence>
<protein>
    <recommendedName>
        <fullName evidence="4">NnrS family protein</fullName>
    </recommendedName>
</protein>
<dbReference type="Proteomes" id="UP000283587">
    <property type="component" value="Unassembled WGS sequence"/>
</dbReference>
<feature type="transmembrane region" description="Helical" evidence="1">
    <location>
        <begin position="317"/>
        <end position="342"/>
    </location>
</feature>
<dbReference type="RefSeq" id="WP_119900902.1">
    <property type="nucleotide sequence ID" value="NZ_QNRC01000010.1"/>
</dbReference>
<keyword evidence="1" id="KW-0812">Transmembrane</keyword>
<feature type="transmembrane region" description="Helical" evidence="1">
    <location>
        <begin position="287"/>
        <end position="305"/>
    </location>
</feature>
<organism evidence="2 3">
    <name type="scientific">Paracoccus siganidrum</name>
    <dbReference type="NCBI Taxonomy" id="1276757"/>
    <lineage>
        <taxon>Bacteria</taxon>
        <taxon>Pseudomonadati</taxon>
        <taxon>Pseudomonadota</taxon>
        <taxon>Alphaproteobacteria</taxon>
        <taxon>Rhodobacterales</taxon>
        <taxon>Paracoccaceae</taxon>
        <taxon>Paracoccus</taxon>
    </lineage>
</organism>
<name>A0A418ZU32_9RHOB</name>
<gene>
    <name evidence="2" type="ORF">D3P05_21975</name>
</gene>
<keyword evidence="1" id="KW-1133">Transmembrane helix</keyword>
<comment type="caution">
    <text evidence="2">The sequence shown here is derived from an EMBL/GenBank/DDBJ whole genome shotgun (WGS) entry which is preliminary data.</text>
</comment>
<evidence type="ECO:0000256" key="1">
    <source>
        <dbReference type="SAM" id="Phobius"/>
    </source>
</evidence>
<dbReference type="EMBL" id="QZEW01000151">
    <property type="protein sequence ID" value="RJL01942.1"/>
    <property type="molecule type" value="Genomic_DNA"/>
</dbReference>
<feature type="transmembrane region" description="Helical" evidence="1">
    <location>
        <begin position="392"/>
        <end position="411"/>
    </location>
</feature>
<reference evidence="3" key="1">
    <citation type="submission" date="2018-09" db="EMBL/GenBank/DDBJ databases">
        <title>Paracoccus onubensis nov. sp. a moderate halophilic bacterium isolated from Gruta de las Maravillas (Aracena, Spain).</title>
        <authorList>
            <person name="Jurado V."/>
            <person name="Gutierrez-Patricio S."/>
            <person name="Gonzalez-Pimentel J.L."/>
            <person name="Miller A.Z."/>
            <person name="Laiz L."/>
            <person name="Saiz-Jimenez C."/>
        </authorList>
    </citation>
    <scope>NUCLEOTIDE SEQUENCE [LARGE SCALE GENOMIC DNA]</scope>
    <source>
        <strain evidence="3">DSM 26381</strain>
    </source>
</reference>
<dbReference type="AlphaFoldDB" id="A0A418ZU32"/>
<feature type="transmembrane region" description="Helical" evidence="1">
    <location>
        <begin position="190"/>
        <end position="212"/>
    </location>
</feature>
<keyword evidence="1" id="KW-0472">Membrane</keyword>
<feature type="transmembrane region" description="Helical" evidence="1">
    <location>
        <begin position="369"/>
        <end position="386"/>
    </location>
</feature>
<feature type="transmembrane region" description="Helical" evidence="1">
    <location>
        <begin position="43"/>
        <end position="67"/>
    </location>
</feature>
<keyword evidence="3" id="KW-1185">Reference proteome</keyword>
<dbReference type="OrthoDB" id="5245199at2"/>
<feature type="transmembrane region" description="Helical" evidence="1">
    <location>
        <begin position="108"/>
        <end position="136"/>
    </location>
</feature>
<evidence type="ECO:0000313" key="2">
    <source>
        <dbReference type="EMBL" id="RJL01942.1"/>
    </source>
</evidence>